<dbReference type="RefSeq" id="WP_209639606.1">
    <property type="nucleotide sequence ID" value="NZ_JAGINW010000001.1"/>
</dbReference>
<dbReference type="Proteomes" id="UP001519332">
    <property type="component" value="Unassembled WGS sequence"/>
</dbReference>
<organism evidence="1 2">
    <name type="scientific">Kibdelosporangium banguiense</name>
    <dbReference type="NCBI Taxonomy" id="1365924"/>
    <lineage>
        <taxon>Bacteria</taxon>
        <taxon>Bacillati</taxon>
        <taxon>Actinomycetota</taxon>
        <taxon>Actinomycetes</taxon>
        <taxon>Pseudonocardiales</taxon>
        <taxon>Pseudonocardiaceae</taxon>
        <taxon>Kibdelosporangium</taxon>
    </lineage>
</organism>
<name>A0ABS4TG00_9PSEU</name>
<reference evidence="1 2" key="1">
    <citation type="submission" date="2021-03" db="EMBL/GenBank/DDBJ databases">
        <title>Sequencing the genomes of 1000 actinobacteria strains.</title>
        <authorList>
            <person name="Klenk H.-P."/>
        </authorList>
    </citation>
    <scope>NUCLEOTIDE SEQUENCE [LARGE SCALE GENOMIC DNA]</scope>
    <source>
        <strain evidence="1 2">DSM 46670</strain>
    </source>
</reference>
<evidence type="ECO:0000313" key="2">
    <source>
        <dbReference type="Proteomes" id="UP001519332"/>
    </source>
</evidence>
<sequence>MSAWTFIAQRATTGEWLDWDIPITLSSLEWTLSGPGALTGTIAPDVGGLRTDDGRLLLEEWGTLIYAESGGEIRWGGIVISSSFEGESWRLECAGFTTYPRAITYEGEYSKIGVDPAEVVRELWRHVQSFPDSDLRVIVTGSTSTSVRLGKDAEPYALLWWEHPNCGEELDNLAKQTPFDYIEKHYWAPDKESVVHEVELGYPRIGRRREDLAFVQGDNVAKVVSVESNGDEYANTILGLGAGEGRSMVRRETGLRDGRLRRVSVYSDKATTDAARMDALIADELAHRKAALRITKLDVIDHPNAPLGSWQVGDDVLVRAELPWLGDLEMWVRITSWALTGENTASLEVTRSDHFRYGG</sequence>
<protein>
    <recommendedName>
        <fullName evidence="3">Phage tail protein</fullName>
    </recommendedName>
</protein>
<proteinExistence type="predicted"/>
<comment type="caution">
    <text evidence="1">The sequence shown here is derived from an EMBL/GenBank/DDBJ whole genome shotgun (WGS) entry which is preliminary data.</text>
</comment>
<gene>
    <name evidence="1" type="ORF">JOF56_003732</name>
</gene>
<keyword evidence="2" id="KW-1185">Reference proteome</keyword>
<dbReference type="EMBL" id="JAGINW010000001">
    <property type="protein sequence ID" value="MBP2323347.1"/>
    <property type="molecule type" value="Genomic_DNA"/>
</dbReference>
<evidence type="ECO:0008006" key="3">
    <source>
        <dbReference type="Google" id="ProtNLM"/>
    </source>
</evidence>
<accession>A0ABS4TG00</accession>
<evidence type="ECO:0000313" key="1">
    <source>
        <dbReference type="EMBL" id="MBP2323347.1"/>
    </source>
</evidence>